<comment type="cofactor">
    <cofactor evidence="1 6">
        <name>Mg(2+)</name>
        <dbReference type="ChEBI" id="CHEBI:18420"/>
    </cofactor>
</comment>
<dbReference type="CDD" id="cd03675">
    <property type="entry name" value="NUDIX_Hydrolase"/>
    <property type="match status" value="1"/>
</dbReference>
<evidence type="ECO:0000256" key="1">
    <source>
        <dbReference type="ARBA" id="ARBA00001946"/>
    </source>
</evidence>
<reference evidence="8 9" key="1">
    <citation type="journal article" date="2012" name="J. Bacteriol.">
        <title>Genome sequences of type strains of seven species of the marine bacterium Pseudoalteromonas.</title>
        <authorList>
            <person name="Xie B.B."/>
            <person name="Shu Y.L."/>
            <person name="Qin Q.L."/>
            <person name="Rong J.C."/>
            <person name="Zhang X.Y."/>
            <person name="Chen X.L."/>
            <person name="Shi M."/>
            <person name="He H.L."/>
            <person name="Zhou B.C."/>
            <person name="Zhang Y.Z."/>
        </authorList>
    </citation>
    <scope>NUCLEOTIDE SEQUENCE [LARGE SCALE GENOMIC DNA]</scope>
    <source>
        <strain evidence="8 9">A 37-1-2</strain>
    </source>
</reference>
<organism evidence="8 9">
    <name type="scientific">Pseudoalteromonas arctica A 37-1-2</name>
    <dbReference type="NCBI Taxonomy" id="1117313"/>
    <lineage>
        <taxon>Bacteria</taxon>
        <taxon>Pseudomonadati</taxon>
        <taxon>Pseudomonadota</taxon>
        <taxon>Gammaproteobacteria</taxon>
        <taxon>Alteromonadales</taxon>
        <taxon>Pseudoalteromonadaceae</taxon>
        <taxon>Pseudoalteromonas</taxon>
    </lineage>
</organism>
<dbReference type="InterPro" id="IPR020084">
    <property type="entry name" value="NUDIX_hydrolase_CS"/>
</dbReference>
<dbReference type="PANTHER" id="PTHR43046:SF14">
    <property type="entry name" value="MUTT_NUDIX FAMILY PROTEIN"/>
    <property type="match status" value="1"/>
</dbReference>
<gene>
    <name evidence="6 8" type="primary">nudJ</name>
    <name evidence="8" type="ORF">PARC_a1822</name>
</gene>
<dbReference type="EMBL" id="CP011025">
    <property type="protein sequence ID" value="ATC86389.1"/>
    <property type="molecule type" value="Genomic_DNA"/>
</dbReference>
<dbReference type="Gene3D" id="3.90.79.10">
    <property type="entry name" value="Nucleoside Triphosphate Pyrophosphohydrolase"/>
    <property type="match status" value="1"/>
</dbReference>
<comment type="subunit">
    <text evidence="3 6">Monomer.</text>
</comment>
<evidence type="ECO:0000256" key="6">
    <source>
        <dbReference type="RuleBase" id="RU364043"/>
    </source>
</evidence>
<evidence type="ECO:0000256" key="3">
    <source>
        <dbReference type="ARBA" id="ARBA00011245"/>
    </source>
</evidence>
<comment type="similarity">
    <text evidence="2 6">Belongs to the Nudix hydrolase family. NudJ subfamily.</text>
</comment>
<evidence type="ECO:0000313" key="8">
    <source>
        <dbReference type="EMBL" id="ATC86389.1"/>
    </source>
</evidence>
<evidence type="ECO:0000256" key="2">
    <source>
        <dbReference type="ARBA" id="ARBA00007608"/>
    </source>
</evidence>
<dbReference type="Proteomes" id="UP000016505">
    <property type="component" value="Chromosome I"/>
</dbReference>
<proteinExistence type="inferred from homology"/>
<evidence type="ECO:0000256" key="4">
    <source>
        <dbReference type="ARBA" id="ARBA00015552"/>
    </source>
</evidence>
<dbReference type="OrthoDB" id="8594221at2"/>
<keyword evidence="6" id="KW-0460">Magnesium</keyword>
<dbReference type="KEGG" id="part:PARC_a1822"/>
<feature type="domain" description="Nudix hydrolase" evidence="7">
    <location>
        <begin position="1"/>
        <end position="133"/>
    </location>
</feature>
<protein>
    <recommendedName>
        <fullName evidence="4 6">Phosphatase NudJ</fullName>
        <ecNumber evidence="6">3.6.1.-</ecNumber>
    </recommendedName>
</protein>
<name>A0A290S391_9GAMM</name>
<evidence type="ECO:0000313" key="9">
    <source>
        <dbReference type="Proteomes" id="UP000016505"/>
    </source>
</evidence>
<dbReference type="EC" id="3.6.1.-" evidence="6"/>
<dbReference type="GO" id="GO:0004787">
    <property type="term" value="F:thiamine diphosphate phosphatase activity"/>
    <property type="evidence" value="ECO:0007669"/>
    <property type="project" value="InterPro"/>
</dbReference>
<dbReference type="RefSeq" id="WP_010552651.1">
    <property type="nucleotide sequence ID" value="NZ_CP011025.1"/>
</dbReference>
<dbReference type="PANTHER" id="PTHR43046">
    <property type="entry name" value="GDP-MANNOSE MANNOSYL HYDROLASE"/>
    <property type="match status" value="1"/>
</dbReference>
<evidence type="ECO:0000259" key="7">
    <source>
        <dbReference type="PROSITE" id="PS51462"/>
    </source>
</evidence>
<dbReference type="GO" id="GO:0017111">
    <property type="term" value="F:ribonucleoside triphosphate phosphatase activity"/>
    <property type="evidence" value="ECO:0007669"/>
    <property type="project" value="InterPro"/>
</dbReference>
<dbReference type="SUPFAM" id="SSF55811">
    <property type="entry name" value="Nudix"/>
    <property type="match status" value="1"/>
</dbReference>
<dbReference type="GO" id="GO:0017110">
    <property type="term" value="F:nucleoside diphosphate phosphatase activity"/>
    <property type="evidence" value="ECO:0007669"/>
    <property type="project" value="InterPro"/>
</dbReference>
<keyword evidence="5 6" id="KW-0378">Hydrolase</keyword>
<dbReference type="PROSITE" id="PS51462">
    <property type="entry name" value="NUDIX"/>
    <property type="match status" value="1"/>
</dbReference>
<dbReference type="InterPro" id="IPR015797">
    <property type="entry name" value="NUDIX_hydrolase-like_dom_sf"/>
</dbReference>
<dbReference type="InterPro" id="IPR033713">
    <property type="entry name" value="NudJ"/>
</dbReference>
<dbReference type="InterPro" id="IPR000086">
    <property type="entry name" value="NUDIX_hydrolase_dom"/>
</dbReference>
<dbReference type="PROSITE" id="PS00893">
    <property type="entry name" value="NUDIX_BOX"/>
    <property type="match status" value="1"/>
</dbReference>
<evidence type="ECO:0000256" key="5">
    <source>
        <dbReference type="ARBA" id="ARBA00022801"/>
    </source>
</evidence>
<dbReference type="AlphaFoldDB" id="A0A290S391"/>
<dbReference type="Pfam" id="PF00293">
    <property type="entry name" value="NUDIX"/>
    <property type="match status" value="1"/>
</dbReference>
<accession>A0A290S391</accession>
<sequence>MHKPHVTVAAIVKKQNEFLLVKERDKFTQQVCYNQPAGHLEQNETLAQAASRELLEETGLALEPVGFLGVYNLHAENGVHYLRFCFLFEAPDNIKSPTPVDTDIISANWYTLEQIKSLPLRSPLVLKCIEDSLNKIPLSLDTIYND</sequence>